<keyword evidence="1" id="KW-1133">Transmembrane helix</keyword>
<evidence type="ECO:0000259" key="3">
    <source>
        <dbReference type="Pfam" id="PF20780"/>
    </source>
</evidence>
<reference evidence="6 7" key="1">
    <citation type="journal article" date="2014" name="Int. J. Syst. Evol. Microbiol.">
        <title>Complete genome sequence of Corynebacterium casei LMG S-19264T (=DSM 44701T), isolated from a smear-ripened cheese.</title>
        <authorList>
            <consortium name="US DOE Joint Genome Institute (JGI-PGF)"/>
            <person name="Walter F."/>
            <person name="Albersmeier A."/>
            <person name="Kalinowski J."/>
            <person name="Ruckert C."/>
        </authorList>
    </citation>
    <scope>NUCLEOTIDE SEQUENCE [LARGE SCALE GENOMIC DNA]</scope>
    <source>
        <strain evidence="6 7">KCTC 12285</strain>
    </source>
</reference>
<dbReference type="InterPro" id="IPR049360">
    <property type="entry name" value="T6SS_TssR-like_VWA"/>
</dbReference>
<feature type="transmembrane region" description="Helical" evidence="1">
    <location>
        <begin position="15"/>
        <end position="37"/>
    </location>
</feature>
<keyword evidence="7" id="KW-1185">Reference proteome</keyword>
<dbReference type="Pfam" id="PF17643">
    <property type="entry name" value="TssR"/>
    <property type="match status" value="1"/>
</dbReference>
<feature type="domain" description="Type VI secretion system TssR-like second" evidence="3">
    <location>
        <begin position="174"/>
        <end position="257"/>
    </location>
</feature>
<evidence type="ECO:0000313" key="7">
    <source>
        <dbReference type="Proteomes" id="UP000601108"/>
    </source>
</evidence>
<keyword evidence="1" id="KW-0472">Membrane</keyword>
<keyword evidence="1" id="KW-0812">Transmembrane</keyword>
<dbReference type="InterPro" id="IPR040530">
    <property type="entry name" value="T6SS_TssR-like_N"/>
</dbReference>
<sequence>MIQYSQHNIKQQSKIITISVFGMFLSLLSVLEAPLLAQVRKYTKIEKVKRNTYNLEETAKTRKRQRKDKSVYKVYSDRSKNLVYLDPYAQKKGENQNILTPYYVLDQENDYLEVATAEPEILGKPKGLFSFLFSGKRTFKDAKKATYIGWIHQDNVIHYAHPKLSEYNYKPMRYVVGVHDLNTLYTIEKHVKEDSVYVYTDPLFKEKSDKKLILDQFVFLYKYNPNKKAALVSNLAHLKPEDSLSRTIGWIPESLLKQIGQQQVYAIDQVDSLAFFEKKKGTCTYIDANEIGGGFIYDLSKHKEKTIQKEDSTTVAVPISVWNHYDNKLINVDGEDVLIRKLKDIKTDNKIVNFHFIFDCGEELKKKQLLLMSSLQRIWVLLSTEEKYKGYEFSFSASSYGCGKFYALPKTKSFSLWVDYLQNIFLDTKNYVASEKNTKGIEQCFEYAIADMAEQSFTNNIIMVAGEERFFTPPNIKDITRKLGQTSSRIIFYQLENKVDDQHQDYLLQAKDILGRVSTNHSGFIRAFIVENDLIKNENIFTSIPSVDNIYVYDAPDNSTYQGGVVFPKINKTLSATSFDKALDSVLSTTIRFNATFTGSLEYHAKKLGFLRSKSGEKIKEMILRDTTYSNSLGMLPRNYMYEKYYKNKKYSPQDNPDAITGYLLSKEELEIAIDSYKSLVPLFSKEVKRKERRRLYRMYRKNSRNINKELLRRTLRRKDYLADLIFTKTGIPVKNDFLLKTKIKHIKRKRRTSHAAFTKIVKELREKTEVLEEILSKKNTKMYTDGSKKQYYFISDHHIL</sequence>
<gene>
    <name evidence="6" type="ORF">GCM10007384_34910</name>
</gene>
<dbReference type="EMBL" id="BMWS01000030">
    <property type="protein sequence ID" value="GGX30811.1"/>
    <property type="molecule type" value="Genomic_DNA"/>
</dbReference>
<evidence type="ECO:0000313" key="6">
    <source>
        <dbReference type="EMBL" id="GGX30811.1"/>
    </source>
</evidence>
<feature type="domain" description="Type VI secretion system TssR-like C-terminal" evidence="4">
    <location>
        <begin position="689"/>
        <end position="800"/>
    </location>
</feature>
<dbReference type="Proteomes" id="UP000601108">
    <property type="component" value="Unassembled WGS sequence"/>
</dbReference>
<dbReference type="Pfam" id="PF20782">
    <property type="entry name" value="TssR_VWA"/>
    <property type="match status" value="1"/>
</dbReference>
<evidence type="ECO:0000259" key="5">
    <source>
        <dbReference type="Pfam" id="PF20782"/>
    </source>
</evidence>
<feature type="domain" description="Type VI secretion system TssR-like N-terminal barrel" evidence="2">
    <location>
        <begin position="49"/>
        <end position="157"/>
    </location>
</feature>
<dbReference type="InterPro" id="IPR049358">
    <property type="entry name" value="T6SS_TssR-like_C"/>
</dbReference>
<dbReference type="AlphaFoldDB" id="A0A918JZA4"/>
<proteinExistence type="predicted"/>
<name>A0A918JZA4_9FLAO</name>
<dbReference type="Pfam" id="PF20781">
    <property type="entry name" value="TssR_C"/>
    <property type="match status" value="1"/>
</dbReference>
<feature type="domain" description="Type VI secretion system TssR-like VWA" evidence="5">
    <location>
        <begin position="306"/>
        <end position="602"/>
    </location>
</feature>
<dbReference type="InterPro" id="IPR049359">
    <property type="entry name" value="T6SS_TssR-like_dom_2"/>
</dbReference>
<evidence type="ECO:0000259" key="4">
    <source>
        <dbReference type="Pfam" id="PF20781"/>
    </source>
</evidence>
<protein>
    <submittedName>
        <fullName evidence="6">Uncharacterized protein</fullName>
    </submittedName>
</protein>
<organism evidence="6 7">
    <name type="scientific">Aquimarina muelleri</name>
    <dbReference type="NCBI Taxonomy" id="279356"/>
    <lineage>
        <taxon>Bacteria</taxon>
        <taxon>Pseudomonadati</taxon>
        <taxon>Bacteroidota</taxon>
        <taxon>Flavobacteriia</taxon>
        <taxon>Flavobacteriales</taxon>
        <taxon>Flavobacteriaceae</taxon>
        <taxon>Aquimarina</taxon>
    </lineage>
</organism>
<evidence type="ECO:0000259" key="2">
    <source>
        <dbReference type="Pfam" id="PF17643"/>
    </source>
</evidence>
<dbReference type="Pfam" id="PF20780">
    <property type="entry name" value="TssR_M"/>
    <property type="match status" value="1"/>
</dbReference>
<evidence type="ECO:0000256" key="1">
    <source>
        <dbReference type="SAM" id="Phobius"/>
    </source>
</evidence>
<accession>A0A918JZA4</accession>
<comment type="caution">
    <text evidence="6">The sequence shown here is derived from an EMBL/GenBank/DDBJ whole genome shotgun (WGS) entry which is preliminary data.</text>
</comment>
<dbReference type="RefSeq" id="WP_027413357.1">
    <property type="nucleotide sequence ID" value="NZ_BMWS01000030.1"/>
</dbReference>